<reference evidence="1 2" key="1">
    <citation type="submission" date="2019-06" db="EMBL/GenBank/DDBJ databases">
        <title>Draft genomes of female and male turbot (Scophthalmus maximus).</title>
        <authorList>
            <person name="Xu H."/>
            <person name="Xu X.-W."/>
            <person name="Shao C."/>
            <person name="Chen S."/>
        </authorList>
    </citation>
    <scope>NUCLEOTIDE SEQUENCE [LARGE SCALE GENOMIC DNA]</scope>
    <source>
        <strain evidence="1">Ysfricsl-2016a</strain>
        <tissue evidence="1">Blood</tissue>
    </source>
</reference>
<dbReference type="EMBL" id="VEVO01000010">
    <property type="protein sequence ID" value="KAF0036816.1"/>
    <property type="molecule type" value="Genomic_DNA"/>
</dbReference>
<evidence type="ECO:0000313" key="2">
    <source>
        <dbReference type="Proteomes" id="UP000438429"/>
    </source>
</evidence>
<name>A0A6A4SNV3_SCOMX</name>
<dbReference type="AlphaFoldDB" id="A0A6A4SNV3"/>
<dbReference type="Proteomes" id="UP000438429">
    <property type="component" value="Unassembled WGS sequence"/>
</dbReference>
<accession>A0A6A4SNV3</accession>
<evidence type="ECO:0000313" key="1">
    <source>
        <dbReference type="EMBL" id="KAF0036816.1"/>
    </source>
</evidence>
<sequence length="92" mass="10379">MVGVHYSVGAKLLSVNMPGVEQRARRDLTHEFCELDKKHATISASSVGVAHWEIHERSATLLKLGNNTGRLLSAVWRIRRVQMSMRLEIKSL</sequence>
<gene>
    <name evidence="1" type="ORF">F2P81_012128</name>
</gene>
<comment type="caution">
    <text evidence="1">The sequence shown here is derived from an EMBL/GenBank/DDBJ whole genome shotgun (WGS) entry which is preliminary data.</text>
</comment>
<proteinExistence type="predicted"/>
<protein>
    <submittedName>
        <fullName evidence="1">Uncharacterized protein</fullName>
    </submittedName>
</protein>
<organism evidence="1 2">
    <name type="scientific">Scophthalmus maximus</name>
    <name type="common">Turbot</name>
    <name type="synonym">Psetta maxima</name>
    <dbReference type="NCBI Taxonomy" id="52904"/>
    <lineage>
        <taxon>Eukaryota</taxon>
        <taxon>Metazoa</taxon>
        <taxon>Chordata</taxon>
        <taxon>Craniata</taxon>
        <taxon>Vertebrata</taxon>
        <taxon>Euteleostomi</taxon>
        <taxon>Actinopterygii</taxon>
        <taxon>Neopterygii</taxon>
        <taxon>Teleostei</taxon>
        <taxon>Neoteleostei</taxon>
        <taxon>Acanthomorphata</taxon>
        <taxon>Carangaria</taxon>
        <taxon>Pleuronectiformes</taxon>
        <taxon>Pleuronectoidei</taxon>
        <taxon>Scophthalmidae</taxon>
        <taxon>Scophthalmus</taxon>
    </lineage>
</organism>